<keyword evidence="4 7" id="KW-0067">ATP-binding</keyword>
<dbReference type="SMART" id="SM00382">
    <property type="entry name" value="AAA"/>
    <property type="match status" value="1"/>
</dbReference>
<accession>A0A7C2YSM4</accession>
<dbReference type="GO" id="GO:0015807">
    <property type="term" value="P:L-amino acid transport"/>
    <property type="evidence" value="ECO:0007669"/>
    <property type="project" value="TreeGrafter"/>
</dbReference>
<dbReference type="GO" id="GO:0005524">
    <property type="term" value="F:ATP binding"/>
    <property type="evidence" value="ECO:0007669"/>
    <property type="project" value="UniProtKB-KW"/>
</dbReference>
<dbReference type="InterPro" id="IPR003439">
    <property type="entry name" value="ABC_transporter-like_ATP-bd"/>
</dbReference>
<organism evidence="7">
    <name type="scientific">Fervidicoccus fontis</name>
    <dbReference type="NCBI Taxonomy" id="683846"/>
    <lineage>
        <taxon>Archaea</taxon>
        <taxon>Thermoproteota</taxon>
        <taxon>Thermoprotei</taxon>
        <taxon>Fervidicoccales</taxon>
        <taxon>Fervidicoccaceae</taxon>
        <taxon>Fervidicoccus</taxon>
    </lineage>
</organism>
<evidence type="ECO:0000256" key="3">
    <source>
        <dbReference type="ARBA" id="ARBA00022741"/>
    </source>
</evidence>
<evidence type="ECO:0000256" key="2">
    <source>
        <dbReference type="ARBA" id="ARBA00022448"/>
    </source>
</evidence>
<dbReference type="InterPro" id="IPR052156">
    <property type="entry name" value="BCAA_Transport_ATP-bd_LivF"/>
</dbReference>
<dbReference type="InterPro" id="IPR027417">
    <property type="entry name" value="P-loop_NTPase"/>
</dbReference>
<dbReference type="PROSITE" id="PS50893">
    <property type="entry name" value="ABC_TRANSPORTER_2"/>
    <property type="match status" value="1"/>
</dbReference>
<gene>
    <name evidence="7" type="ORF">ENO36_03765</name>
</gene>
<dbReference type="PANTHER" id="PTHR43820">
    <property type="entry name" value="HIGH-AFFINITY BRANCHED-CHAIN AMINO ACID TRANSPORT ATP-BINDING PROTEIN LIVF"/>
    <property type="match status" value="1"/>
</dbReference>
<dbReference type="GO" id="GO:0015658">
    <property type="term" value="F:branched-chain amino acid transmembrane transporter activity"/>
    <property type="evidence" value="ECO:0007669"/>
    <property type="project" value="TreeGrafter"/>
</dbReference>
<dbReference type="Pfam" id="PF00005">
    <property type="entry name" value="ABC_tran"/>
    <property type="match status" value="1"/>
</dbReference>
<evidence type="ECO:0000313" key="7">
    <source>
        <dbReference type="EMBL" id="HEU97954.1"/>
    </source>
</evidence>
<feature type="domain" description="ABC transporter" evidence="6">
    <location>
        <begin position="5"/>
        <end position="238"/>
    </location>
</feature>
<sequence>MSSELSLANVTAGYGEFVILHSVSLEVPQKKITALVGPNGAGKTTTLKTIMGMTRLREGNILFEGEDITKLPTYRRVELGISLIPEGRGLFPSLTVRENLVIGAYTKKAREKIHESMEIAFSIFPKLKQRLEQKAGTLSGGEAQMLAIARGLMSRPKVLLLDEPSQGLAPVVVMELFQAIKKLNDELGITVLLVEQHVKESLELAEMAYVMEQGSIVMKGRGSELLADPSLKKAYLVY</sequence>
<reference evidence="7" key="1">
    <citation type="journal article" date="2020" name="mSystems">
        <title>Genome- and Community-Level Interaction Insights into Carbon Utilization and Element Cycling Functions of Hydrothermarchaeota in Hydrothermal Sediment.</title>
        <authorList>
            <person name="Zhou Z."/>
            <person name="Liu Y."/>
            <person name="Xu W."/>
            <person name="Pan J."/>
            <person name="Luo Z.H."/>
            <person name="Li M."/>
        </authorList>
    </citation>
    <scope>NUCLEOTIDE SEQUENCE [LARGE SCALE GENOMIC DNA]</scope>
    <source>
        <strain evidence="7">SpSt-1259</strain>
    </source>
</reference>
<dbReference type="AlphaFoldDB" id="A0A7C2YSM4"/>
<dbReference type="Proteomes" id="UP000885664">
    <property type="component" value="Unassembled WGS sequence"/>
</dbReference>
<dbReference type="PANTHER" id="PTHR43820:SF4">
    <property type="entry name" value="HIGH-AFFINITY BRANCHED-CHAIN AMINO ACID TRANSPORT ATP-BINDING PROTEIN LIVF"/>
    <property type="match status" value="1"/>
</dbReference>
<evidence type="ECO:0000256" key="4">
    <source>
        <dbReference type="ARBA" id="ARBA00022840"/>
    </source>
</evidence>
<dbReference type="EMBL" id="DSFE01000082">
    <property type="protein sequence ID" value="HEU97954.1"/>
    <property type="molecule type" value="Genomic_DNA"/>
</dbReference>
<dbReference type="PROSITE" id="PS00211">
    <property type="entry name" value="ABC_TRANSPORTER_1"/>
    <property type="match status" value="1"/>
</dbReference>
<keyword evidence="5" id="KW-0029">Amino-acid transport</keyword>
<evidence type="ECO:0000256" key="5">
    <source>
        <dbReference type="ARBA" id="ARBA00022970"/>
    </source>
</evidence>
<name>A0A7C2YSM4_9CREN</name>
<comment type="caution">
    <text evidence="7">The sequence shown here is derived from an EMBL/GenBank/DDBJ whole genome shotgun (WGS) entry which is preliminary data.</text>
</comment>
<dbReference type="InterPro" id="IPR003593">
    <property type="entry name" value="AAA+_ATPase"/>
</dbReference>
<evidence type="ECO:0000259" key="6">
    <source>
        <dbReference type="PROSITE" id="PS50893"/>
    </source>
</evidence>
<dbReference type="Gene3D" id="3.40.50.300">
    <property type="entry name" value="P-loop containing nucleotide triphosphate hydrolases"/>
    <property type="match status" value="1"/>
</dbReference>
<comment type="similarity">
    <text evidence="1">Belongs to the ABC transporter superfamily.</text>
</comment>
<dbReference type="SUPFAM" id="SSF52540">
    <property type="entry name" value="P-loop containing nucleoside triphosphate hydrolases"/>
    <property type="match status" value="1"/>
</dbReference>
<evidence type="ECO:0000256" key="1">
    <source>
        <dbReference type="ARBA" id="ARBA00005417"/>
    </source>
</evidence>
<protein>
    <submittedName>
        <fullName evidence="7">ABC transporter ATP-binding protein</fullName>
    </submittedName>
</protein>
<proteinExistence type="inferred from homology"/>
<keyword evidence="2" id="KW-0813">Transport</keyword>
<dbReference type="CDD" id="cd03224">
    <property type="entry name" value="ABC_TM1139_LivF_branched"/>
    <property type="match status" value="1"/>
</dbReference>
<keyword evidence="3" id="KW-0547">Nucleotide-binding</keyword>
<dbReference type="InterPro" id="IPR017871">
    <property type="entry name" value="ABC_transporter-like_CS"/>
</dbReference>
<dbReference type="GO" id="GO:0016887">
    <property type="term" value="F:ATP hydrolysis activity"/>
    <property type="evidence" value="ECO:0007669"/>
    <property type="project" value="InterPro"/>
</dbReference>